<dbReference type="EMBL" id="CAAALY010020339">
    <property type="protein sequence ID" value="VEL14204.1"/>
    <property type="molecule type" value="Genomic_DNA"/>
</dbReference>
<proteinExistence type="predicted"/>
<sequence>MQLASSSAMPIGINIASGQNGLFAVTQEASNLSPTAKTSSPASPNFTVTSQECLSAVNPTPSPATINGKSSSSSINRRTASTTALQAPRSQLNPVTKENISDASSLELLSKHTTKIPAHCQVSAPVSPASPANVAGPNVEERITPKPRLVATRLMGSSSANQLISEKTPRKAREPPPVEKVLQASLLEFAGLAASLPASSTNTSGSSGIATEPVLANFVQDSGLGTGGKSCPQIRLKLRYQSIDVLALQCYNDLRWVSPK</sequence>
<comment type="caution">
    <text evidence="2">The sequence shown here is derived from an EMBL/GenBank/DDBJ whole genome shotgun (WGS) entry which is preliminary data.</text>
</comment>
<dbReference type="Proteomes" id="UP000784294">
    <property type="component" value="Unassembled WGS sequence"/>
</dbReference>
<feature type="region of interest" description="Disordered" evidence="1">
    <location>
        <begin position="55"/>
        <end position="97"/>
    </location>
</feature>
<reference evidence="2" key="1">
    <citation type="submission" date="2018-11" db="EMBL/GenBank/DDBJ databases">
        <authorList>
            <consortium name="Pathogen Informatics"/>
        </authorList>
    </citation>
    <scope>NUCLEOTIDE SEQUENCE</scope>
</reference>
<evidence type="ECO:0000313" key="3">
    <source>
        <dbReference type="Proteomes" id="UP000784294"/>
    </source>
</evidence>
<organism evidence="2 3">
    <name type="scientific">Protopolystoma xenopodis</name>
    <dbReference type="NCBI Taxonomy" id="117903"/>
    <lineage>
        <taxon>Eukaryota</taxon>
        <taxon>Metazoa</taxon>
        <taxon>Spiralia</taxon>
        <taxon>Lophotrochozoa</taxon>
        <taxon>Platyhelminthes</taxon>
        <taxon>Monogenea</taxon>
        <taxon>Polyopisthocotylea</taxon>
        <taxon>Polystomatidea</taxon>
        <taxon>Polystomatidae</taxon>
        <taxon>Protopolystoma</taxon>
    </lineage>
</organism>
<accession>A0A448WL18</accession>
<keyword evidence="3" id="KW-1185">Reference proteome</keyword>
<evidence type="ECO:0000313" key="2">
    <source>
        <dbReference type="EMBL" id="VEL14204.1"/>
    </source>
</evidence>
<protein>
    <submittedName>
        <fullName evidence="2">Uncharacterized protein</fullName>
    </submittedName>
</protein>
<dbReference type="AlphaFoldDB" id="A0A448WL18"/>
<feature type="compositionally biased region" description="Basic and acidic residues" evidence="1">
    <location>
        <begin position="167"/>
        <end position="177"/>
    </location>
</feature>
<evidence type="ECO:0000256" key="1">
    <source>
        <dbReference type="SAM" id="MobiDB-lite"/>
    </source>
</evidence>
<feature type="region of interest" description="Disordered" evidence="1">
    <location>
        <begin position="158"/>
        <end position="177"/>
    </location>
</feature>
<name>A0A448WL18_9PLAT</name>
<gene>
    <name evidence="2" type="ORF">PXEA_LOCUS7644</name>
</gene>